<dbReference type="InterPro" id="IPR017855">
    <property type="entry name" value="SMAD-like_dom_sf"/>
</dbReference>
<dbReference type="GO" id="GO:0000978">
    <property type="term" value="F:RNA polymerase II cis-regulatory region sequence-specific DNA binding"/>
    <property type="evidence" value="ECO:0007669"/>
    <property type="project" value="TreeGrafter"/>
</dbReference>
<feature type="region of interest" description="Disordered" evidence="1">
    <location>
        <begin position="173"/>
        <end position="202"/>
    </location>
</feature>
<feature type="region of interest" description="Disordered" evidence="1">
    <location>
        <begin position="64"/>
        <end position="84"/>
    </location>
</feature>
<dbReference type="SUPFAM" id="SSF49879">
    <property type="entry name" value="SMAD/FHA domain"/>
    <property type="match status" value="1"/>
</dbReference>
<dbReference type="PANTHER" id="PTHR11949:SF1">
    <property type="entry name" value="INTERFERON REGULATORY FACTOR 3"/>
    <property type="match status" value="1"/>
</dbReference>
<dbReference type="InterPro" id="IPR019471">
    <property type="entry name" value="Interferon_reg_factor-3"/>
</dbReference>
<dbReference type="Ensembl" id="ENSCCRT00010064175.1">
    <property type="protein sequence ID" value="ENSCCRP00010058560.1"/>
    <property type="gene ID" value="ENSCCRG00010024748.1"/>
</dbReference>
<feature type="compositionally biased region" description="Polar residues" evidence="1">
    <location>
        <begin position="72"/>
        <end position="82"/>
    </location>
</feature>
<gene>
    <name evidence="2" type="primary">irf3</name>
</gene>
<dbReference type="GO" id="GO:0000981">
    <property type="term" value="F:DNA-binding transcription factor activity, RNA polymerase II-specific"/>
    <property type="evidence" value="ECO:0007669"/>
    <property type="project" value="TreeGrafter"/>
</dbReference>
<dbReference type="InterPro" id="IPR008984">
    <property type="entry name" value="SMAD_FHA_dom_sf"/>
</dbReference>
<dbReference type="GO" id="GO:0045893">
    <property type="term" value="P:positive regulation of DNA-templated transcription"/>
    <property type="evidence" value="ECO:0007669"/>
    <property type="project" value="UniProtKB-ARBA"/>
</dbReference>
<organism evidence="2 3">
    <name type="scientific">Cyprinus carpio</name>
    <name type="common">Common carp</name>
    <dbReference type="NCBI Taxonomy" id="7962"/>
    <lineage>
        <taxon>Eukaryota</taxon>
        <taxon>Metazoa</taxon>
        <taxon>Chordata</taxon>
        <taxon>Craniata</taxon>
        <taxon>Vertebrata</taxon>
        <taxon>Euteleostomi</taxon>
        <taxon>Actinopterygii</taxon>
        <taxon>Neopterygii</taxon>
        <taxon>Teleostei</taxon>
        <taxon>Ostariophysi</taxon>
        <taxon>Cypriniformes</taxon>
        <taxon>Cyprinidae</taxon>
        <taxon>Cyprininae</taxon>
        <taxon>Cyprinus</taxon>
    </lineage>
</organism>
<dbReference type="InterPro" id="IPR036388">
    <property type="entry name" value="WH-like_DNA-bd_sf"/>
</dbReference>
<protein>
    <submittedName>
        <fullName evidence="2">Interferon regulatory factor 3-like</fullName>
    </submittedName>
</protein>
<name>A0A8C1L9L3_CYPCA</name>
<reference evidence="2" key="1">
    <citation type="submission" date="2025-08" db="UniProtKB">
        <authorList>
            <consortium name="Ensembl"/>
        </authorList>
    </citation>
    <scope>IDENTIFICATION</scope>
</reference>
<reference evidence="2" key="2">
    <citation type="submission" date="2025-09" db="UniProtKB">
        <authorList>
            <consortium name="Ensembl"/>
        </authorList>
    </citation>
    <scope>IDENTIFICATION</scope>
</reference>
<accession>A0A8C1L9L3</accession>
<accession>A0A8C1CE00</accession>
<dbReference type="Proteomes" id="UP000694427">
    <property type="component" value="Unplaced"/>
</dbReference>
<keyword evidence="3" id="KW-1185">Reference proteome</keyword>
<dbReference type="GO" id="GO:0005634">
    <property type="term" value="C:nucleus"/>
    <property type="evidence" value="ECO:0007669"/>
    <property type="project" value="TreeGrafter"/>
</dbReference>
<dbReference type="Pfam" id="PF00605">
    <property type="entry name" value="IRF"/>
    <property type="match status" value="1"/>
</dbReference>
<dbReference type="FunFam" id="2.60.200.10:FF:000014">
    <property type="entry name" value="Interferon regulatory factor 3"/>
    <property type="match status" value="1"/>
</dbReference>
<dbReference type="Gene3D" id="2.60.200.10">
    <property type="match status" value="1"/>
</dbReference>
<dbReference type="Pfam" id="PF10401">
    <property type="entry name" value="IRF-3"/>
    <property type="match status" value="1"/>
</dbReference>
<dbReference type="PROSITE" id="PS51507">
    <property type="entry name" value="IRF_2"/>
    <property type="match status" value="1"/>
</dbReference>
<dbReference type="GO" id="GO:0002376">
    <property type="term" value="P:immune system process"/>
    <property type="evidence" value="ECO:0007669"/>
    <property type="project" value="TreeGrafter"/>
</dbReference>
<dbReference type="Gene3D" id="1.10.10.10">
    <property type="entry name" value="Winged helix-like DNA-binding domain superfamily/Winged helix DNA-binding domain"/>
    <property type="match status" value="1"/>
</dbReference>
<evidence type="ECO:0000256" key="1">
    <source>
        <dbReference type="SAM" id="MobiDB-lite"/>
    </source>
</evidence>
<dbReference type="AlphaFoldDB" id="A0A8C1L9L3"/>
<evidence type="ECO:0000313" key="3">
    <source>
        <dbReference type="Proteomes" id="UP000694427"/>
    </source>
</evidence>
<sequence>MMSSYSSTLEYQAWAQTSVSGDGRINGDPSVWKRNFRSALRAKGFKIIFDSKNDAANPHKVYQFPSEPHSAVSGSEGSQETDFSPELLEESDVFPTHPPQDLEQDFTGLNLQESPSQVHEVWNPDQLYLGLEEQVLFQETSPCPESQYTEIHYQIVDTCGQFSSAEGAIGGLGQIPPSEGATAAGHHPPADQPDGEGVGHQGSIPVAKLETSFQIKVYYRGKVVKEELVENDAGFRLMYQGNMDESMGSADLPVVTLPIPEGILDQIQTRHTEDILNNLGGLEIRKLDSVVCGHRWGSCRIYWGLCKHENSQTPRELSKNRPEAIYYFRDYISGLMEFMQTSCKSPSYALYFFLGEKWPDPKMKPWEKKLVMIEVILTSLEGLNMIAVANGASSLQSVELQLSLEQMMELC</sequence>
<dbReference type="PANTHER" id="PTHR11949">
    <property type="entry name" value="INTERFERON REGULATORY FACTOR"/>
    <property type="match status" value="1"/>
</dbReference>
<dbReference type="InterPro" id="IPR001346">
    <property type="entry name" value="Interferon_reg_fact_DNA-bd_dom"/>
</dbReference>
<dbReference type="SUPFAM" id="SSF46785">
    <property type="entry name" value="Winged helix' DNA-binding domain"/>
    <property type="match status" value="1"/>
</dbReference>
<evidence type="ECO:0000313" key="2">
    <source>
        <dbReference type="Ensembl" id="ENSCCRP00010058560.1"/>
    </source>
</evidence>
<dbReference type="InterPro" id="IPR036390">
    <property type="entry name" value="WH_DNA-bd_sf"/>
</dbReference>
<proteinExistence type="predicted"/>
<dbReference type="SMART" id="SM01243">
    <property type="entry name" value="IRF-3"/>
    <property type="match status" value="1"/>
</dbReference>